<keyword evidence="2" id="KW-0808">Transferase</keyword>
<proteinExistence type="predicted"/>
<dbReference type="PROSITE" id="PS51186">
    <property type="entry name" value="GNAT"/>
    <property type="match status" value="1"/>
</dbReference>
<dbReference type="InterPro" id="IPR016181">
    <property type="entry name" value="Acyl_CoA_acyltransferase"/>
</dbReference>
<dbReference type="Gene3D" id="3.40.630.30">
    <property type="match status" value="1"/>
</dbReference>
<dbReference type="eggNOG" id="COG1670">
    <property type="taxonomic scope" value="Bacteria"/>
</dbReference>
<protein>
    <submittedName>
        <fullName evidence="2">GCN5-related N-acetyltransferase</fullName>
    </submittedName>
</protein>
<dbReference type="RefSeq" id="WP_015781802.1">
    <property type="nucleotide sequence ID" value="NC_013162.1"/>
</dbReference>
<dbReference type="PANTHER" id="PTHR43441">
    <property type="entry name" value="RIBOSOMAL-PROTEIN-SERINE ACETYLTRANSFERASE"/>
    <property type="match status" value="1"/>
</dbReference>
<keyword evidence="3" id="KW-1185">Reference proteome</keyword>
<dbReference type="HOGENOM" id="CLU_013985_1_2_10"/>
<dbReference type="STRING" id="521097.Coch_0504"/>
<gene>
    <name evidence="2" type="ordered locus">Coch_0504</name>
</gene>
<dbReference type="SUPFAM" id="SSF55729">
    <property type="entry name" value="Acyl-CoA N-acyltransferases (Nat)"/>
    <property type="match status" value="1"/>
</dbReference>
<dbReference type="InterPro" id="IPR000182">
    <property type="entry name" value="GNAT_dom"/>
</dbReference>
<reference evidence="2 3" key="1">
    <citation type="journal article" date="2009" name="Stand. Genomic Sci.">
        <title>Complete genome sequence of Capnocytophaga ochracea type strain (VPI 2845).</title>
        <authorList>
            <person name="Mavrommatis K."/>
            <person name="Gronow S."/>
            <person name="Saunders E."/>
            <person name="Land M."/>
            <person name="Lapidus A."/>
            <person name="Copeland A."/>
            <person name="Glavina Del Rio T."/>
            <person name="Nolan M."/>
            <person name="Lucas S."/>
            <person name="Chen F."/>
            <person name="Tice H."/>
            <person name="Cheng J.F."/>
            <person name="Bruce D."/>
            <person name="Goodwin L."/>
            <person name="Pitluck S."/>
            <person name="Pati A."/>
            <person name="Ivanova N."/>
            <person name="Chen A."/>
            <person name="Palaniappan K."/>
            <person name="Chain P."/>
            <person name="Hauser L."/>
            <person name="Chang Y.J."/>
            <person name="Jeffries C.D."/>
            <person name="Brettin T."/>
            <person name="Detter J.C."/>
            <person name="Han C."/>
            <person name="Bristow J."/>
            <person name="Goker M."/>
            <person name="Rohde M."/>
            <person name="Eisen J.A."/>
            <person name="Markowitz V."/>
            <person name="Kyrpides N.C."/>
            <person name="Klenk H.P."/>
            <person name="Hugenholtz P."/>
        </authorList>
    </citation>
    <scope>NUCLEOTIDE SEQUENCE [LARGE SCALE GENOMIC DNA]</scope>
    <source>
        <strain evidence="3">ATCC 27872 / DSM 7271 / JCM 12966 / VPI 2845</strain>
    </source>
</reference>
<dbReference type="EMBL" id="CP001632">
    <property type="protein sequence ID" value="ACU92065.1"/>
    <property type="molecule type" value="Genomic_DNA"/>
</dbReference>
<dbReference type="Proteomes" id="UP000006650">
    <property type="component" value="Chromosome"/>
</dbReference>
<dbReference type="KEGG" id="coc:Coch_0504"/>
<evidence type="ECO:0000313" key="3">
    <source>
        <dbReference type="Proteomes" id="UP000006650"/>
    </source>
</evidence>
<dbReference type="AlphaFoldDB" id="C7M711"/>
<evidence type="ECO:0000313" key="2">
    <source>
        <dbReference type="EMBL" id="ACU92065.1"/>
    </source>
</evidence>
<dbReference type="Pfam" id="PF13302">
    <property type="entry name" value="Acetyltransf_3"/>
    <property type="match status" value="1"/>
</dbReference>
<dbReference type="GO" id="GO:0008999">
    <property type="term" value="F:protein-N-terminal-alanine acetyltransferase activity"/>
    <property type="evidence" value="ECO:0007669"/>
    <property type="project" value="TreeGrafter"/>
</dbReference>
<dbReference type="GO" id="GO:1990189">
    <property type="term" value="F:protein N-terminal-serine acetyltransferase activity"/>
    <property type="evidence" value="ECO:0007669"/>
    <property type="project" value="TreeGrafter"/>
</dbReference>
<feature type="domain" description="N-acetyltransferase" evidence="1">
    <location>
        <begin position="33"/>
        <end position="192"/>
    </location>
</feature>
<organism evidence="2 3">
    <name type="scientific">Capnocytophaga ochracea (strain ATCC 27872 / DSM 7271 / CCUG 9716 / JCM 12966 / NCTC 12371 / SS31 / VPI 2845)</name>
    <name type="common">Bacteroides ochraceus</name>
    <dbReference type="NCBI Taxonomy" id="521097"/>
    <lineage>
        <taxon>Bacteria</taxon>
        <taxon>Pseudomonadati</taxon>
        <taxon>Bacteroidota</taxon>
        <taxon>Flavobacteriia</taxon>
        <taxon>Flavobacteriales</taxon>
        <taxon>Flavobacteriaceae</taxon>
        <taxon>Capnocytophaga</taxon>
    </lineage>
</organism>
<accession>C7M711</accession>
<evidence type="ECO:0000259" key="1">
    <source>
        <dbReference type="PROSITE" id="PS51186"/>
    </source>
</evidence>
<dbReference type="InterPro" id="IPR051908">
    <property type="entry name" value="Ribosomal_N-acetyltransferase"/>
</dbReference>
<name>C7M711_CAPOD</name>
<sequence>MTTNEYHQPIGEALPDFSVGEPPHITLLKGNYCLLEPLSVEKHLDDLSDFYLEANAVIPDWTYLPIAPMKDKEELHALLTEQEASADPYFLTIVDKQTRKAVGTLSLMRIDPKNRVIEVGWVIYSPALQRTRMATEAQYLLAKYVFEVLQYRRYEWKCDSLNAPSRRAAERLGFVYEGTFRQAVVYKGRSRDTAWFAMIDKEWTDNKCILEQWLCPENFDSQGKQQKSLKKLRELISKRIDESIVKPYILNNSE</sequence>
<dbReference type="FunFam" id="3.40.630.30:FF:000047">
    <property type="entry name" value="Acetyltransferase, GNAT family"/>
    <property type="match status" value="1"/>
</dbReference>
<dbReference type="GeneID" id="29676717"/>
<dbReference type="PANTHER" id="PTHR43441:SF2">
    <property type="entry name" value="FAMILY ACETYLTRANSFERASE, PUTATIVE (AFU_ORTHOLOGUE AFUA_7G00850)-RELATED"/>
    <property type="match status" value="1"/>
</dbReference>